<accession>A0A822XP43</accession>
<evidence type="ECO:0000313" key="1">
    <source>
        <dbReference type="EMBL" id="DAD21463.1"/>
    </source>
</evidence>
<sequence length="23" mass="2672">MVHQPNELKRKITTVGIDVLRHS</sequence>
<organism evidence="1 2">
    <name type="scientific">Nelumbo nucifera</name>
    <name type="common">Sacred lotus</name>
    <dbReference type="NCBI Taxonomy" id="4432"/>
    <lineage>
        <taxon>Eukaryota</taxon>
        <taxon>Viridiplantae</taxon>
        <taxon>Streptophyta</taxon>
        <taxon>Embryophyta</taxon>
        <taxon>Tracheophyta</taxon>
        <taxon>Spermatophyta</taxon>
        <taxon>Magnoliopsida</taxon>
        <taxon>Proteales</taxon>
        <taxon>Nelumbonaceae</taxon>
        <taxon>Nelumbo</taxon>
    </lineage>
</organism>
<reference evidence="1 2" key="1">
    <citation type="journal article" date="2020" name="Mol. Biol. Evol.">
        <title>Distinct Expression and Methylation Patterns for Genes with Different Fates following a Single Whole-Genome Duplication in Flowering Plants.</title>
        <authorList>
            <person name="Shi T."/>
            <person name="Rahmani R.S."/>
            <person name="Gugger P.F."/>
            <person name="Wang M."/>
            <person name="Li H."/>
            <person name="Zhang Y."/>
            <person name="Li Z."/>
            <person name="Wang Q."/>
            <person name="Van de Peer Y."/>
            <person name="Marchal K."/>
            <person name="Chen J."/>
        </authorList>
    </citation>
    <scope>NUCLEOTIDE SEQUENCE [LARGE SCALE GENOMIC DNA]</scope>
    <source>
        <tissue evidence="1">Leaf</tissue>
    </source>
</reference>
<name>A0A822XP43_NELNU</name>
<dbReference type="Proteomes" id="UP000607653">
    <property type="component" value="Unassembled WGS sequence"/>
</dbReference>
<keyword evidence="2" id="KW-1185">Reference proteome</keyword>
<dbReference type="AlphaFoldDB" id="A0A822XP43"/>
<dbReference type="EMBL" id="DUZY01000001">
    <property type="protein sequence ID" value="DAD21463.1"/>
    <property type="molecule type" value="Genomic_DNA"/>
</dbReference>
<evidence type="ECO:0000313" key="2">
    <source>
        <dbReference type="Proteomes" id="UP000607653"/>
    </source>
</evidence>
<protein>
    <submittedName>
        <fullName evidence="1">Uncharacterized protein</fullName>
    </submittedName>
</protein>
<gene>
    <name evidence="1" type="ORF">HUJ06_022926</name>
</gene>
<proteinExistence type="predicted"/>
<comment type="caution">
    <text evidence="1">The sequence shown here is derived from an EMBL/GenBank/DDBJ whole genome shotgun (WGS) entry which is preliminary data.</text>
</comment>